<feature type="compositionally biased region" description="Basic and acidic residues" evidence="1">
    <location>
        <begin position="206"/>
        <end position="215"/>
    </location>
</feature>
<sequence>MPTYHARSITVRLGSMPLAETITSNIVLRKGEVAKRQCEAAEKKLSRSFLLDEKRVFFPGDPDGYELNWLGNAPFMQVQADGGFIQPSGLYASSYRSIASEDSRPQALSLHVKLSDKSFVSGLSCKTHLKIEVFFNGQLSTCSLVHTNDIRSGAKSLHQVFAGSRVDFLAERPWVILPPYTTADGGTRRFRKTITPSERWTQISDALRKESEGRGTNKGGQSPPSAEFLSALANMQMPETVKDMQKPGGRKLGVVDVVITAGIGSKLTAGINYLKSPQRLKDSDYTVRTGTRPKNKVATFEIDRTQYAKETPDLVDADADACANAEKDNDTLWERPNKRRALSPMVMVSQPILHNPDSEGLFPGMQIPYLSPPKGAMSRNDLASVTDRVSPRCPSPEHRSDGHKEPLPLTDCYRTYETKRESSKAQDWNSDASRMFQEYRFSSPNCQTSVPLTNSMHPNPLEVPSFDTTSRCEAFGGLSFITSTPDSSAAMQAFGDYRAYLPQLSLPSGVEAPVYTTTSSSPVSYVASTAWMHPATMGPSNATTRPDYYSTYLPQQNLLESYSSGLNRLPNCPPHTSPFFGYQRPARYAVPSTPPPMVWQSSGPLPPTAMFAVTSKPKQGASPTEDMTLIDLRASRPRVIVNRLVITGLNGKTVVDHRWKVAQHLIVNHDCSDEAIIREGNEALGSEHHELKAGSYPWKHGVSRSRRPRMSFPNKLRSDRIEQCARGQQSNNIQDGQAKQPIGVSLPYLRKHQGPENKILPANSKIDVPDMIAPFVSVLLPTTTFTPTPTAAFLKTLTTTSADRSTVAKRRTLSRNAFSGIQGPKAATFLLDDPEEVIREAAKIRRSGSPIKLANIMSIPSIMLSTQVGSPIPQADPGESSPLSSVPSSPFPERVFGEAVTTISILDQIPQLDGSPERTIPTASPHKLQTPSPTKSSFPTSTPQRTGLVMLQTPVSPESKKRKASHRSPTKPPRSPDRLKTVGNPPLNDDCVVAFAESEDKRDERGVLRQVKGERQGVFKEDYVVLAVRFFIAGD</sequence>
<feature type="compositionally biased region" description="Low complexity" evidence="1">
    <location>
        <begin position="930"/>
        <end position="943"/>
    </location>
</feature>
<comment type="caution">
    <text evidence="2">The sequence shown here is derived from an EMBL/GenBank/DDBJ whole genome shotgun (WGS) entry which is preliminary data.</text>
</comment>
<dbReference type="AlphaFoldDB" id="A0A162YUU8"/>
<proteinExistence type="predicted"/>
<evidence type="ECO:0000313" key="3">
    <source>
        <dbReference type="Proteomes" id="UP000076837"/>
    </source>
</evidence>
<feature type="region of interest" description="Disordered" evidence="1">
    <location>
        <begin position="909"/>
        <end position="989"/>
    </location>
</feature>
<name>A0A162YUU8_DIDRA</name>
<dbReference type="EMBL" id="JYNV01000283">
    <property type="protein sequence ID" value="KZM20239.1"/>
    <property type="molecule type" value="Genomic_DNA"/>
</dbReference>
<reference evidence="2 3" key="1">
    <citation type="journal article" date="2016" name="Sci. Rep.">
        <title>Draft genome sequencing and secretome analysis of fungal phytopathogen Ascochyta rabiei provides insight into the necrotrophic effector repertoire.</title>
        <authorList>
            <person name="Verma S."/>
            <person name="Gazara R.K."/>
            <person name="Nizam S."/>
            <person name="Parween S."/>
            <person name="Chattopadhyay D."/>
            <person name="Verma P.K."/>
        </authorList>
    </citation>
    <scope>NUCLEOTIDE SEQUENCE [LARGE SCALE GENOMIC DNA]</scope>
    <source>
        <strain evidence="2 3">ArDII</strain>
    </source>
</reference>
<feature type="compositionally biased region" description="Basic residues" evidence="1">
    <location>
        <begin position="960"/>
        <end position="969"/>
    </location>
</feature>
<gene>
    <name evidence="2" type="ORF">ST47_g8582</name>
</gene>
<feature type="region of interest" description="Disordered" evidence="1">
    <location>
        <begin position="201"/>
        <end position="226"/>
    </location>
</feature>
<feature type="compositionally biased region" description="Low complexity" evidence="1">
    <location>
        <begin position="877"/>
        <end position="892"/>
    </location>
</feature>
<evidence type="ECO:0000313" key="2">
    <source>
        <dbReference type="EMBL" id="KZM20239.1"/>
    </source>
</evidence>
<accession>A0A162YUU8</accession>
<feature type="compositionally biased region" description="Basic and acidic residues" evidence="1">
    <location>
        <begin position="395"/>
        <end position="406"/>
    </location>
</feature>
<feature type="region of interest" description="Disordered" evidence="1">
    <location>
        <begin position="386"/>
        <end position="409"/>
    </location>
</feature>
<protein>
    <submittedName>
        <fullName evidence="2">Uncharacterized protein</fullName>
    </submittedName>
</protein>
<keyword evidence="3" id="KW-1185">Reference proteome</keyword>
<organism evidence="2 3">
    <name type="scientific">Didymella rabiei</name>
    <name type="common">Chickpea ascochyta blight fungus</name>
    <name type="synonym">Mycosphaerella rabiei</name>
    <dbReference type="NCBI Taxonomy" id="5454"/>
    <lineage>
        <taxon>Eukaryota</taxon>
        <taxon>Fungi</taxon>
        <taxon>Dikarya</taxon>
        <taxon>Ascomycota</taxon>
        <taxon>Pezizomycotina</taxon>
        <taxon>Dothideomycetes</taxon>
        <taxon>Pleosporomycetidae</taxon>
        <taxon>Pleosporales</taxon>
        <taxon>Pleosporineae</taxon>
        <taxon>Didymellaceae</taxon>
        <taxon>Ascochyta</taxon>
    </lineage>
</organism>
<feature type="region of interest" description="Disordered" evidence="1">
    <location>
        <begin position="868"/>
        <end position="892"/>
    </location>
</feature>
<dbReference type="STRING" id="5454.A0A162YUU8"/>
<evidence type="ECO:0000256" key="1">
    <source>
        <dbReference type="SAM" id="MobiDB-lite"/>
    </source>
</evidence>
<dbReference type="Proteomes" id="UP000076837">
    <property type="component" value="Unassembled WGS sequence"/>
</dbReference>